<dbReference type="KEGG" id="dwd:DSCW_16120"/>
<gene>
    <name evidence="1" type="ORF">DSCW_16120</name>
</gene>
<dbReference type="Proteomes" id="UP000427769">
    <property type="component" value="Chromosome"/>
</dbReference>
<dbReference type="OrthoDB" id="5518520at2"/>
<sequence>MLNPYRRSICLPDKLGACLVTGTEKVRCGYGNGDCLLLDFHHRVFAVADATERFPQASRLLLERLAAAIAENGPPGDENTFNALLDRVWSRQKYIHKTTLSCVVLVNRENGPAAMLANNGDSTVTFLNPNDGKVIFQTRSDMNFAGRSRHPNAVTTQPLNGSRPAIVLATDGLAGIGEILSTKITRSPHRIAHWIADRTRPPALPLEIDDIGAIALATDVPVREAHTIIMGGTRPGKETNFFRFASQKPAMDRWDAFKVWQQAPELMDLAGIQIR</sequence>
<dbReference type="EMBL" id="AP021875">
    <property type="protein sequence ID" value="BBO74195.1"/>
    <property type="molecule type" value="Genomic_DNA"/>
</dbReference>
<evidence type="ECO:0008006" key="3">
    <source>
        <dbReference type="Google" id="ProtNLM"/>
    </source>
</evidence>
<evidence type="ECO:0000313" key="1">
    <source>
        <dbReference type="EMBL" id="BBO74195.1"/>
    </source>
</evidence>
<protein>
    <recommendedName>
        <fullName evidence="3">PPM-type phosphatase domain-containing protein</fullName>
    </recommendedName>
</protein>
<name>A0A5K7Z0H8_9BACT</name>
<accession>A0A5K7Z0H8</accession>
<proteinExistence type="predicted"/>
<dbReference type="AlphaFoldDB" id="A0A5K7Z0H8"/>
<dbReference type="Gene3D" id="3.60.40.10">
    <property type="entry name" value="PPM-type phosphatase domain"/>
    <property type="match status" value="1"/>
</dbReference>
<dbReference type="InterPro" id="IPR036457">
    <property type="entry name" value="PPM-type-like_dom_sf"/>
</dbReference>
<organism evidence="1 2">
    <name type="scientific">Desulfosarcina widdelii</name>
    <dbReference type="NCBI Taxonomy" id="947919"/>
    <lineage>
        <taxon>Bacteria</taxon>
        <taxon>Pseudomonadati</taxon>
        <taxon>Thermodesulfobacteriota</taxon>
        <taxon>Desulfobacteria</taxon>
        <taxon>Desulfobacterales</taxon>
        <taxon>Desulfosarcinaceae</taxon>
        <taxon>Desulfosarcina</taxon>
    </lineage>
</organism>
<evidence type="ECO:0000313" key="2">
    <source>
        <dbReference type="Proteomes" id="UP000427769"/>
    </source>
</evidence>
<keyword evidence="2" id="KW-1185">Reference proteome</keyword>
<dbReference type="SUPFAM" id="SSF81606">
    <property type="entry name" value="PP2C-like"/>
    <property type="match status" value="1"/>
</dbReference>
<reference evidence="1 2" key="1">
    <citation type="submission" date="2019-11" db="EMBL/GenBank/DDBJ databases">
        <title>Comparative genomics of hydrocarbon-degrading Desulfosarcina strains.</title>
        <authorList>
            <person name="Watanabe M."/>
            <person name="Kojima H."/>
            <person name="Fukui M."/>
        </authorList>
    </citation>
    <scope>NUCLEOTIDE SEQUENCE [LARGE SCALE GENOMIC DNA]</scope>
    <source>
        <strain evidence="1 2">PP31</strain>
    </source>
</reference>
<dbReference type="RefSeq" id="WP_155303243.1">
    <property type="nucleotide sequence ID" value="NZ_AP021875.1"/>
</dbReference>